<evidence type="ECO:0000313" key="2">
    <source>
        <dbReference type="EMBL" id="MBA8954228.1"/>
    </source>
</evidence>
<proteinExistence type="predicted"/>
<feature type="region of interest" description="Disordered" evidence="1">
    <location>
        <begin position="118"/>
        <end position="142"/>
    </location>
</feature>
<dbReference type="EMBL" id="JACJIA010000008">
    <property type="protein sequence ID" value="MBA8954228.1"/>
    <property type="molecule type" value="Genomic_DNA"/>
</dbReference>
<evidence type="ECO:0000256" key="1">
    <source>
        <dbReference type="SAM" id="MobiDB-lite"/>
    </source>
</evidence>
<accession>A0A7W3LTW2</accession>
<comment type="caution">
    <text evidence="2">The sequence shown here is derived from an EMBL/GenBank/DDBJ whole genome shotgun (WGS) entry which is preliminary data.</text>
</comment>
<reference evidence="2 3" key="1">
    <citation type="submission" date="2020-08" db="EMBL/GenBank/DDBJ databases">
        <title>Genomic Encyclopedia of Type Strains, Phase IV (KMG-IV): sequencing the most valuable type-strain genomes for metagenomic binning, comparative biology and taxonomic classification.</title>
        <authorList>
            <person name="Goeker M."/>
        </authorList>
    </citation>
    <scope>NUCLEOTIDE SEQUENCE [LARGE SCALE GENOMIC DNA]</scope>
    <source>
        <strain evidence="2 3">DSM 44197</strain>
    </source>
</reference>
<name>A0A7W3LTW2_ACTNM</name>
<feature type="region of interest" description="Disordered" evidence="1">
    <location>
        <begin position="71"/>
        <end position="93"/>
    </location>
</feature>
<sequence>MSGPAYVRVGFADSLYPRVAWLMLTAALDAALPGLGGAARRTRVIVDSAEGTVGAPVAFDPERWLSLTLADGEDGRPRFGSPVPGLAPGQRPPHDAMILERPRSGGDDEFHEVLAVRRPVRSPREGERPVAEPPAEEERPEDERILTVARAVSALAALSEEPKSGERARQVALLLPPALGMDPGDVERVLNGLSGRDEQERFQRALDDLVAECQAFGEEAVAAARRRRARRDHPARVPGRGAEFRVVLRCALGDLGARIVDGPAVLRYARSVVHLMTYQEGLPWTAARSVRTGRAVRQVVLVDEDAGIALNVEVVDGVPRCSQILAAGGERLTLWEVPSRAGVVPIR</sequence>
<dbReference type="RefSeq" id="WP_182846323.1">
    <property type="nucleotide sequence ID" value="NZ_BAAALP010000062.1"/>
</dbReference>
<keyword evidence="3" id="KW-1185">Reference proteome</keyword>
<gene>
    <name evidence="2" type="ORF">HNR61_005882</name>
</gene>
<organism evidence="2 3">
    <name type="scientific">Actinomadura namibiensis</name>
    <dbReference type="NCBI Taxonomy" id="182080"/>
    <lineage>
        <taxon>Bacteria</taxon>
        <taxon>Bacillati</taxon>
        <taxon>Actinomycetota</taxon>
        <taxon>Actinomycetes</taxon>
        <taxon>Streptosporangiales</taxon>
        <taxon>Thermomonosporaceae</taxon>
        <taxon>Actinomadura</taxon>
    </lineage>
</organism>
<dbReference type="AlphaFoldDB" id="A0A7W3LTW2"/>
<protein>
    <submittedName>
        <fullName evidence="2">Uncharacterized protein</fullName>
    </submittedName>
</protein>
<dbReference type="Proteomes" id="UP000572680">
    <property type="component" value="Unassembled WGS sequence"/>
</dbReference>
<evidence type="ECO:0000313" key="3">
    <source>
        <dbReference type="Proteomes" id="UP000572680"/>
    </source>
</evidence>